<dbReference type="InterPro" id="IPR050126">
    <property type="entry name" value="Ap4A_hydrolase"/>
</dbReference>
<gene>
    <name evidence="2" type="ORF">FHS94_002391</name>
</gene>
<dbReference type="AlphaFoldDB" id="A0A7W9BE39"/>
<reference evidence="2 3" key="1">
    <citation type="submission" date="2020-08" db="EMBL/GenBank/DDBJ databases">
        <title>Genomic Encyclopedia of Type Strains, Phase IV (KMG-IV): sequencing the most valuable type-strain genomes for metagenomic binning, comparative biology and taxonomic classification.</title>
        <authorList>
            <person name="Goeker M."/>
        </authorList>
    </citation>
    <scope>NUCLEOTIDE SEQUENCE [LARGE SCALE GENOMIC DNA]</scope>
    <source>
        <strain evidence="2 3">DSM 100044</strain>
    </source>
</reference>
<dbReference type="GO" id="GO:0004722">
    <property type="term" value="F:protein serine/threonine phosphatase activity"/>
    <property type="evidence" value="ECO:0007669"/>
    <property type="project" value="UniProtKB-EC"/>
</dbReference>
<sequence length="258" mass="28276">MIAKLLRSRRAAAAPSSPAVPEGERVYAVGDVHGRLDLLDELVAKIDGDDGARGPSRTTLIFLGDLVDRGPESAGVVARLRELADTSTVARRIRFIHGNHEEIFLSALEGDGSALRMFCRVGGRETALSYGVSDPVYERSDYAELAELLAQHVPAADREFMAGFEDMITIGDYAFVHAGVEPNTPFDAQSRRHLRWIRDSFLDHRGGMLEKMVVHGHTPTDQVEFRPHRIGIDTGAYASGRLTALGLEGTEQWLLQTG</sequence>
<keyword evidence="3" id="KW-1185">Reference proteome</keyword>
<evidence type="ECO:0000313" key="3">
    <source>
        <dbReference type="Proteomes" id="UP000546200"/>
    </source>
</evidence>
<dbReference type="EC" id="3.1.3.16" evidence="2"/>
<dbReference type="Proteomes" id="UP000546200">
    <property type="component" value="Unassembled WGS sequence"/>
</dbReference>
<dbReference type="PANTHER" id="PTHR42850:SF4">
    <property type="entry name" value="ZINC-DEPENDENT ENDOPOLYPHOSPHATASE"/>
    <property type="match status" value="1"/>
</dbReference>
<evidence type="ECO:0000313" key="2">
    <source>
        <dbReference type="EMBL" id="MBB5715545.1"/>
    </source>
</evidence>
<comment type="caution">
    <text evidence="2">The sequence shown here is derived from an EMBL/GenBank/DDBJ whole genome shotgun (WGS) entry which is preliminary data.</text>
</comment>
<dbReference type="RefSeq" id="WP_184057919.1">
    <property type="nucleotide sequence ID" value="NZ_JACIJK010000006.1"/>
</dbReference>
<protein>
    <submittedName>
        <fullName evidence="2">Serine/threonine protein phosphatase 1</fullName>
        <ecNumber evidence="2">3.1.3.16</ecNumber>
    </submittedName>
</protein>
<dbReference type="InterPro" id="IPR029052">
    <property type="entry name" value="Metallo-depent_PP-like"/>
</dbReference>
<dbReference type="SUPFAM" id="SSF56300">
    <property type="entry name" value="Metallo-dependent phosphatases"/>
    <property type="match status" value="1"/>
</dbReference>
<feature type="domain" description="Calcineurin-like phosphoesterase" evidence="1">
    <location>
        <begin position="25"/>
        <end position="221"/>
    </location>
</feature>
<dbReference type="Gene3D" id="3.60.21.10">
    <property type="match status" value="1"/>
</dbReference>
<dbReference type="EMBL" id="JACIJK010000006">
    <property type="protein sequence ID" value="MBB5715545.1"/>
    <property type="molecule type" value="Genomic_DNA"/>
</dbReference>
<dbReference type="Pfam" id="PF00149">
    <property type="entry name" value="Metallophos"/>
    <property type="match status" value="1"/>
</dbReference>
<organism evidence="2 3">
    <name type="scientific">Sphingomonas aerophila</name>
    <dbReference type="NCBI Taxonomy" id="1344948"/>
    <lineage>
        <taxon>Bacteria</taxon>
        <taxon>Pseudomonadati</taxon>
        <taxon>Pseudomonadota</taxon>
        <taxon>Alphaproteobacteria</taxon>
        <taxon>Sphingomonadales</taxon>
        <taxon>Sphingomonadaceae</taxon>
        <taxon>Sphingomonas</taxon>
    </lineage>
</organism>
<dbReference type="InterPro" id="IPR004843">
    <property type="entry name" value="Calcineurin-like_PHP"/>
</dbReference>
<dbReference type="PANTHER" id="PTHR42850">
    <property type="entry name" value="METALLOPHOSPHOESTERASE"/>
    <property type="match status" value="1"/>
</dbReference>
<dbReference type="CDD" id="cd00144">
    <property type="entry name" value="MPP_PPP_family"/>
    <property type="match status" value="1"/>
</dbReference>
<accession>A0A7W9BE39</accession>
<dbReference type="GO" id="GO:0008803">
    <property type="term" value="F:bis(5'-nucleosyl)-tetraphosphatase (symmetrical) activity"/>
    <property type="evidence" value="ECO:0007669"/>
    <property type="project" value="TreeGrafter"/>
</dbReference>
<dbReference type="GO" id="GO:0110154">
    <property type="term" value="P:RNA decapping"/>
    <property type="evidence" value="ECO:0007669"/>
    <property type="project" value="TreeGrafter"/>
</dbReference>
<dbReference type="GO" id="GO:0005737">
    <property type="term" value="C:cytoplasm"/>
    <property type="evidence" value="ECO:0007669"/>
    <property type="project" value="TreeGrafter"/>
</dbReference>
<name>A0A7W9BE39_9SPHN</name>
<evidence type="ECO:0000259" key="1">
    <source>
        <dbReference type="Pfam" id="PF00149"/>
    </source>
</evidence>
<proteinExistence type="predicted"/>
<keyword evidence="2" id="KW-0378">Hydrolase</keyword>